<proteinExistence type="predicted"/>
<reference evidence="2" key="1">
    <citation type="journal article" date="2023" name="Front. Plant Sci.">
        <title>Chromosomal-level genome assembly of Melastoma candidum provides insights into trichome evolution.</title>
        <authorList>
            <person name="Zhong Y."/>
            <person name="Wu W."/>
            <person name="Sun C."/>
            <person name="Zou P."/>
            <person name="Liu Y."/>
            <person name="Dai S."/>
            <person name="Zhou R."/>
        </authorList>
    </citation>
    <scope>NUCLEOTIDE SEQUENCE [LARGE SCALE GENOMIC DNA]</scope>
</reference>
<accession>A0ACB9S929</accession>
<sequence>MLKGNEAGLQQEIELQGYILGNPVMDSHSGQNSQVPFAYRVGLISTELYKENCNGEYLYPPDISNSSCMADIALVAQCTIKVCDAAILEPKCSFDKPNEEFRRLGGLN</sequence>
<evidence type="ECO:0000313" key="2">
    <source>
        <dbReference type="Proteomes" id="UP001057402"/>
    </source>
</evidence>
<organism evidence="1 2">
    <name type="scientific">Melastoma candidum</name>
    <dbReference type="NCBI Taxonomy" id="119954"/>
    <lineage>
        <taxon>Eukaryota</taxon>
        <taxon>Viridiplantae</taxon>
        <taxon>Streptophyta</taxon>
        <taxon>Embryophyta</taxon>
        <taxon>Tracheophyta</taxon>
        <taxon>Spermatophyta</taxon>
        <taxon>Magnoliopsida</taxon>
        <taxon>eudicotyledons</taxon>
        <taxon>Gunneridae</taxon>
        <taxon>Pentapetalae</taxon>
        <taxon>rosids</taxon>
        <taxon>malvids</taxon>
        <taxon>Myrtales</taxon>
        <taxon>Melastomataceae</taxon>
        <taxon>Melastomatoideae</taxon>
        <taxon>Melastomateae</taxon>
        <taxon>Melastoma</taxon>
    </lineage>
</organism>
<name>A0ACB9S929_9MYRT</name>
<dbReference type="EMBL" id="CM042881">
    <property type="protein sequence ID" value="KAI4387041.1"/>
    <property type="molecule type" value="Genomic_DNA"/>
</dbReference>
<keyword evidence="2" id="KW-1185">Reference proteome</keyword>
<evidence type="ECO:0000313" key="1">
    <source>
        <dbReference type="EMBL" id="KAI4387041.1"/>
    </source>
</evidence>
<dbReference type="Proteomes" id="UP001057402">
    <property type="component" value="Chromosome 2"/>
</dbReference>
<comment type="caution">
    <text evidence="1">The sequence shown here is derived from an EMBL/GenBank/DDBJ whole genome shotgun (WGS) entry which is preliminary data.</text>
</comment>
<protein>
    <submittedName>
        <fullName evidence="1">Uncharacterized protein</fullName>
    </submittedName>
</protein>
<gene>
    <name evidence="1" type="ORF">MLD38_004905</name>
</gene>